<dbReference type="SMART" id="SM00854">
    <property type="entry name" value="PGA_cap"/>
    <property type="match status" value="1"/>
</dbReference>
<comment type="similarity">
    <text evidence="1">Belongs to the CapA family.</text>
</comment>
<dbReference type="EMBL" id="CABFPH010000033">
    <property type="protein sequence ID" value="VUD72029.1"/>
    <property type="molecule type" value="Genomic_DNA"/>
</dbReference>
<sequence>MRFAVLGDIYLNDGVGLPDRQNIFSAVQEAVGPETALVGNVECALTDRKSHFPYKWASLCVKPTAVEALRALSVATIANNHAGDAGPSGLRDTVDALRAAGIGTVGYGDDLEASLEPFVLERPDGRIAFIALCCLTTNPLCLATPADPGIAPLSVQTLRRGIQNAKRKAETVVVLLHWGCEQTHYPVPDQIRLGRLAVEAGADAVVGCHAHVIQSYELYKGRWIFHGIGNFFFDAVNASLFRDGQFISTVPIEHAIRNRESLVPTFELRDGKLTLASLVLTRWQEGGAPGVYDLSEAAIRIDRINARLGAWIFRHPFKAASKAEMRLRCRLHNGFPSYDYSDLPIHGNWDVRALAAGAVRRAGRALVGLRGNRAGI</sequence>
<evidence type="ECO:0000256" key="1">
    <source>
        <dbReference type="ARBA" id="ARBA00005662"/>
    </source>
</evidence>
<gene>
    <name evidence="3" type="primary">capA</name>
    <name evidence="3" type="ORF">MET9862_02623</name>
</gene>
<dbReference type="CDD" id="cd07381">
    <property type="entry name" value="MPP_CapA"/>
    <property type="match status" value="1"/>
</dbReference>
<feature type="domain" description="Capsule synthesis protein CapA" evidence="2">
    <location>
        <begin position="2"/>
        <end position="235"/>
    </location>
</feature>
<dbReference type="RefSeq" id="WP_142583391.1">
    <property type="nucleotide sequence ID" value="NZ_CABFPH010000033.1"/>
</dbReference>
<dbReference type="PANTHER" id="PTHR33393:SF13">
    <property type="entry name" value="PGA BIOSYNTHESIS PROTEIN CAPA"/>
    <property type="match status" value="1"/>
</dbReference>
<organism evidence="3 4">
    <name type="scientific">Methylobacterium symbioticum</name>
    <dbReference type="NCBI Taxonomy" id="2584084"/>
    <lineage>
        <taxon>Bacteria</taxon>
        <taxon>Pseudomonadati</taxon>
        <taxon>Pseudomonadota</taxon>
        <taxon>Alphaproteobacteria</taxon>
        <taxon>Hyphomicrobiales</taxon>
        <taxon>Methylobacteriaceae</taxon>
        <taxon>Methylobacterium</taxon>
    </lineage>
</organism>
<dbReference type="InterPro" id="IPR019079">
    <property type="entry name" value="Capsule_synth_CapA"/>
</dbReference>
<dbReference type="Pfam" id="PF09587">
    <property type="entry name" value="PGA_cap"/>
    <property type="match status" value="1"/>
</dbReference>
<name>A0A509EF09_9HYPH</name>
<dbReference type="InterPro" id="IPR029052">
    <property type="entry name" value="Metallo-depent_PP-like"/>
</dbReference>
<evidence type="ECO:0000313" key="4">
    <source>
        <dbReference type="Proteomes" id="UP000410984"/>
    </source>
</evidence>
<dbReference type="PANTHER" id="PTHR33393">
    <property type="entry name" value="POLYGLUTAMINE SYNTHESIS ACCESSORY PROTEIN RV0574C-RELATED"/>
    <property type="match status" value="1"/>
</dbReference>
<dbReference type="Proteomes" id="UP000410984">
    <property type="component" value="Unassembled WGS sequence"/>
</dbReference>
<reference evidence="3 4" key="1">
    <citation type="submission" date="2019-06" db="EMBL/GenBank/DDBJ databases">
        <authorList>
            <person name="Rodrigo-Torres L."/>
            <person name="Arahal R. D."/>
            <person name="Lucena T."/>
        </authorList>
    </citation>
    <scope>NUCLEOTIDE SEQUENCE [LARGE SCALE GENOMIC DNA]</scope>
    <source>
        <strain evidence="3 4">SB0023/3</strain>
    </source>
</reference>
<dbReference type="InterPro" id="IPR052169">
    <property type="entry name" value="CW_Biosynth-Accessory"/>
</dbReference>
<protein>
    <submittedName>
        <fullName evidence="3">Capsule biosynthesis protein CapA</fullName>
    </submittedName>
</protein>
<keyword evidence="4" id="KW-1185">Reference proteome</keyword>
<dbReference type="SUPFAM" id="SSF56300">
    <property type="entry name" value="Metallo-dependent phosphatases"/>
    <property type="match status" value="1"/>
</dbReference>
<evidence type="ECO:0000313" key="3">
    <source>
        <dbReference type="EMBL" id="VUD72029.1"/>
    </source>
</evidence>
<dbReference type="Gene3D" id="3.60.21.10">
    <property type="match status" value="1"/>
</dbReference>
<proteinExistence type="inferred from homology"/>
<evidence type="ECO:0000259" key="2">
    <source>
        <dbReference type="SMART" id="SM00854"/>
    </source>
</evidence>
<dbReference type="AlphaFoldDB" id="A0A509EF09"/>
<dbReference type="OrthoDB" id="9810718at2"/>
<accession>A0A509EF09</accession>